<feature type="domain" description="Major facilitator superfamily (MFS) profile" evidence="8">
    <location>
        <begin position="1"/>
        <end position="417"/>
    </location>
</feature>
<dbReference type="InterPro" id="IPR011701">
    <property type="entry name" value="MFS"/>
</dbReference>
<evidence type="ECO:0000313" key="9">
    <source>
        <dbReference type="EMBL" id="SDW64454.1"/>
    </source>
</evidence>
<feature type="transmembrane region" description="Helical" evidence="7">
    <location>
        <begin position="393"/>
        <end position="413"/>
    </location>
</feature>
<feature type="transmembrane region" description="Helical" evidence="7">
    <location>
        <begin position="226"/>
        <end position="251"/>
    </location>
</feature>
<keyword evidence="5 7" id="KW-1133">Transmembrane helix</keyword>
<feature type="transmembrane region" description="Helical" evidence="7">
    <location>
        <begin position="104"/>
        <end position="125"/>
    </location>
</feature>
<keyword evidence="4 7" id="KW-0812">Transmembrane</keyword>
<feature type="transmembrane region" description="Helical" evidence="7">
    <location>
        <begin position="42"/>
        <end position="62"/>
    </location>
</feature>
<dbReference type="PROSITE" id="PS50850">
    <property type="entry name" value="MFS"/>
    <property type="match status" value="1"/>
</dbReference>
<dbReference type="InterPro" id="IPR020846">
    <property type="entry name" value="MFS_dom"/>
</dbReference>
<evidence type="ECO:0000256" key="2">
    <source>
        <dbReference type="ARBA" id="ARBA00022448"/>
    </source>
</evidence>
<evidence type="ECO:0000256" key="6">
    <source>
        <dbReference type="ARBA" id="ARBA00023136"/>
    </source>
</evidence>
<keyword evidence="10" id="KW-1185">Reference proteome</keyword>
<protein>
    <submittedName>
        <fullName evidence="9">Dipeptide/tripeptide permease</fullName>
    </submittedName>
</protein>
<feature type="transmembrane region" description="Helical" evidence="7">
    <location>
        <begin position="304"/>
        <end position="321"/>
    </location>
</feature>
<keyword evidence="3" id="KW-1003">Cell membrane</keyword>
<name>A0A1H2V986_9BACL</name>
<evidence type="ECO:0000313" key="10">
    <source>
        <dbReference type="Proteomes" id="UP000198534"/>
    </source>
</evidence>
<proteinExistence type="predicted"/>
<reference evidence="9 10" key="1">
    <citation type="submission" date="2016-10" db="EMBL/GenBank/DDBJ databases">
        <authorList>
            <person name="de Groot N.N."/>
        </authorList>
    </citation>
    <scope>NUCLEOTIDE SEQUENCE [LARGE SCALE GENOMIC DNA]</scope>
    <source>
        <strain evidence="9 10">DSM 45610</strain>
    </source>
</reference>
<organism evidence="9 10">
    <name type="scientific">Marininema mesophilum</name>
    <dbReference type="NCBI Taxonomy" id="1048340"/>
    <lineage>
        <taxon>Bacteria</taxon>
        <taxon>Bacillati</taxon>
        <taxon>Bacillota</taxon>
        <taxon>Bacilli</taxon>
        <taxon>Bacillales</taxon>
        <taxon>Thermoactinomycetaceae</taxon>
        <taxon>Marininema</taxon>
    </lineage>
</organism>
<evidence type="ECO:0000256" key="5">
    <source>
        <dbReference type="ARBA" id="ARBA00022989"/>
    </source>
</evidence>
<feature type="transmembrane region" description="Helical" evidence="7">
    <location>
        <begin position="137"/>
        <end position="161"/>
    </location>
</feature>
<dbReference type="InterPro" id="IPR005829">
    <property type="entry name" value="Sugar_transporter_CS"/>
</dbReference>
<evidence type="ECO:0000256" key="1">
    <source>
        <dbReference type="ARBA" id="ARBA00004651"/>
    </source>
</evidence>
<dbReference type="GO" id="GO:0022857">
    <property type="term" value="F:transmembrane transporter activity"/>
    <property type="evidence" value="ECO:0007669"/>
    <property type="project" value="InterPro"/>
</dbReference>
<dbReference type="GO" id="GO:0005886">
    <property type="term" value="C:plasma membrane"/>
    <property type="evidence" value="ECO:0007669"/>
    <property type="project" value="UniProtKB-SubCell"/>
</dbReference>
<dbReference type="RefSeq" id="WP_091737856.1">
    <property type="nucleotide sequence ID" value="NZ_FNNQ01000005.1"/>
</dbReference>
<evidence type="ECO:0000256" key="3">
    <source>
        <dbReference type="ARBA" id="ARBA00022475"/>
    </source>
</evidence>
<dbReference type="OrthoDB" id="9793283at2"/>
<dbReference type="AlphaFoldDB" id="A0A1H2V986"/>
<sequence length="436" mass="48870">MRLRDWDRNLKVRLFGEGLFNVLFWMFFPFMAVYFSDAFGKGMAGFLLVLSQVFGVVTNLIGGWCADRFGRRRMMLIAAIGEGVCFLVFAFANSPWLESPITSFIAFSALGIFGSLYLPACHAMIADLVEPKHRNEVFAVFYTAMNLSVVIGPILGGMFFFKYRFGLLLFAAGSSLLLVYLIANFIRETVPHHEEEEKVAIKELGWKGFMIDQLKDYRVIARDINFLLFIVGGILIAQTFMQLDLAVAVYVTEAIPVQQLFSLGIWNVQAGGATFFGWLVAFNGFLVVLFTVWINRWVIRFRPGHVFIASALLYAVSMMMFGSSTGLWVAIGAIVVLSFAELLTVGLQESFVSELAPEHMRGQYFAAASLRYTLGRTFAPAAIPLAAWVGYTWMFIILAGITCVGAWVYHILFRRLDRGEVIHTKKQITGEALKQA</sequence>
<dbReference type="Gene3D" id="1.20.1250.20">
    <property type="entry name" value="MFS general substrate transporter like domains"/>
    <property type="match status" value="1"/>
</dbReference>
<dbReference type="STRING" id="1048340.SAMN05444487_10520"/>
<dbReference type="Pfam" id="PF07690">
    <property type="entry name" value="MFS_1"/>
    <property type="match status" value="2"/>
</dbReference>
<gene>
    <name evidence="9" type="ORF">SAMN05444487_10520</name>
</gene>
<evidence type="ECO:0000259" key="8">
    <source>
        <dbReference type="PROSITE" id="PS50850"/>
    </source>
</evidence>
<feature type="transmembrane region" description="Helical" evidence="7">
    <location>
        <begin position="271"/>
        <end position="292"/>
    </location>
</feature>
<dbReference type="EMBL" id="FNNQ01000005">
    <property type="protein sequence ID" value="SDW64454.1"/>
    <property type="molecule type" value="Genomic_DNA"/>
</dbReference>
<feature type="transmembrane region" description="Helical" evidence="7">
    <location>
        <begin position="74"/>
        <end position="92"/>
    </location>
</feature>
<dbReference type="Proteomes" id="UP000198534">
    <property type="component" value="Unassembled WGS sequence"/>
</dbReference>
<dbReference type="CDD" id="cd17329">
    <property type="entry name" value="MFS_MdtH_MDR_like"/>
    <property type="match status" value="1"/>
</dbReference>
<comment type="subcellular location">
    <subcellularLocation>
        <location evidence="1">Cell membrane</location>
        <topology evidence="1">Multi-pass membrane protein</topology>
    </subcellularLocation>
</comment>
<evidence type="ECO:0000256" key="7">
    <source>
        <dbReference type="SAM" id="Phobius"/>
    </source>
</evidence>
<accession>A0A1H2V986</accession>
<dbReference type="PANTHER" id="PTHR23517:SF3">
    <property type="entry name" value="INTEGRAL MEMBRANE TRANSPORT PROTEIN"/>
    <property type="match status" value="1"/>
</dbReference>
<dbReference type="SUPFAM" id="SSF103473">
    <property type="entry name" value="MFS general substrate transporter"/>
    <property type="match status" value="1"/>
</dbReference>
<evidence type="ECO:0000256" key="4">
    <source>
        <dbReference type="ARBA" id="ARBA00022692"/>
    </source>
</evidence>
<keyword evidence="2" id="KW-0813">Transport</keyword>
<feature type="transmembrane region" description="Helical" evidence="7">
    <location>
        <begin position="12"/>
        <end position="36"/>
    </location>
</feature>
<dbReference type="InterPro" id="IPR036259">
    <property type="entry name" value="MFS_trans_sf"/>
</dbReference>
<feature type="transmembrane region" description="Helical" evidence="7">
    <location>
        <begin position="167"/>
        <end position="186"/>
    </location>
</feature>
<dbReference type="PROSITE" id="PS00216">
    <property type="entry name" value="SUGAR_TRANSPORT_1"/>
    <property type="match status" value="1"/>
</dbReference>
<dbReference type="InterPro" id="IPR050171">
    <property type="entry name" value="MFS_Transporters"/>
</dbReference>
<dbReference type="PANTHER" id="PTHR23517">
    <property type="entry name" value="RESISTANCE PROTEIN MDTM, PUTATIVE-RELATED-RELATED"/>
    <property type="match status" value="1"/>
</dbReference>
<keyword evidence="6 7" id="KW-0472">Membrane</keyword>